<feature type="transmembrane region" description="Helical" evidence="4">
    <location>
        <begin position="182"/>
        <end position="199"/>
    </location>
</feature>
<dbReference type="InterPro" id="IPR051019">
    <property type="entry name" value="VLCFA-Steroid_DH"/>
</dbReference>
<evidence type="ECO:0000256" key="2">
    <source>
        <dbReference type="ARBA" id="ARBA00022857"/>
    </source>
</evidence>
<sequence>MKYTLLELIGLASIGTVSWFVLREVWKFMYSTFIGHALGRSLSLKNIGQWAVVTGATDGIGRAYAEELASQGLNIVLISRSPYKLQNVAAEIESQFKVKTKIIDVDFTNGVEIYDRIKKEIEGLEIGVLVNNVGMSYAYPEYLAEVPNAAEFSQSLINCNVVSVTQMCILVLRQMVERKKGLILNVSSASAVLPTPLMTMYSSTKAYVYKFSEDLALEYAPLGITIQCVLPGFVVSKMSRYKKPAFRIPLPRDFVRGHMRTLGLEFASAGFWVHKLLLGYYTKLNAVSPSTVVNVTFTNLSGTRQRALKRIQMQRDQQENGEDIALMMWRYTVLESVGLLALFVFWGMILKELWIIFYTCYLGHVLGHNIKPRKLGKWAVITGATDGIGRAYAEELASHGLNTVLISRSRDKLISVAADIENRHHVETRIIDVDFTQDAEIYDRIAKDIACLEIGVLINNVGMSYKYPEYLDQIPDSSGFAQRVVNCNVVSVTRMCIMVLGQMAERKKGFILNVASCSAVVPTPLMSLYSSTKAFVYKFSEDLALEYKPFGIRVQCVLPCFVATKMSGIKKSNIMAPCPVDFARGTMKSWGLEISSAGYWFHKLQWIYYRRLNQISPSSMANVTYNIMMGLRKRAFDRRAQQQQRQQQQQQEKTAVDTINPPAVPADRYSLARVERDLNEMWPSLAQIPRYGITLHAQTGF</sequence>
<feature type="transmembrane region" description="Helical" evidence="4">
    <location>
        <begin position="219"/>
        <end position="236"/>
    </location>
</feature>
<accession>A0A8J2RT57</accession>
<dbReference type="EMBL" id="CAKKLH010000281">
    <property type="protein sequence ID" value="CAH0107962.1"/>
    <property type="molecule type" value="Genomic_DNA"/>
</dbReference>
<evidence type="ECO:0000313" key="6">
    <source>
        <dbReference type="Proteomes" id="UP000789390"/>
    </source>
</evidence>
<organism evidence="5 6">
    <name type="scientific">Daphnia galeata</name>
    <dbReference type="NCBI Taxonomy" id="27404"/>
    <lineage>
        <taxon>Eukaryota</taxon>
        <taxon>Metazoa</taxon>
        <taxon>Ecdysozoa</taxon>
        <taxon>Arthropoda</taxon>
        <taxon>Crustacea</taxon>
        <taxon>Branchiopoda</taxon>
        <taxon>Diplostraca</taxon>
        <taxon>Cladocera</taxon>
        <taxon>Anomopoda</taxon>
        <taxon>Daphniidae</taxon>
        <taxon>Daphnia</taxon>
    </lineage>
</organism>
<dbReference type="FunFam" id="3.40.50.720:FF:000137">
    <property type="entry name" value="Hydroxysteroid (17-beta) dehydrogenase 3"/>
    <property type="match status" value="2"/>
</dbReference>
<evidence type="ECO:0000313" key="5">
    <source>
        <dbReference type="EMBL" id="CAH0107962.1"/>
    </source>
</evidence>
<dbReference type="PANTHER" id="PTHR43899:SF13">
    <property type="entry name" value="RH59310P"/>
    <property type="match status" value="1"/>
</dbReference>
<dbReference type="GO" id="GO:0005783">
    <property type="term" value="C:endoplasmic reticulum"/>
    <property type="evidence" value="ECO:0007669"/>
    <property type="project" value="TreeGrafter"/>
</dbReference>
<name>A0A8J2RT57_9CRUS</name>
<dbReference type="PANTHER" id="PTHR43899">
    <property type="entry name" value="RH59310P"/>
    <property type="match status" value="1"/>
</dbReference>
<evidence type="ECO:0000256" key="4">
    <source>
        <dbReference type="SAM" id="Phobius"/>
    </source>
</evidence>
<dbReference type="InterPro" id="IPR002347">
    <property type="entry name" value="SDR_fam"/>
</dbReference>
<comment type="caution">
    <text evidence="5">The sequence shown here is derived from an EMBL/GenBank/DDBJ whole genome shotgun (WGS) entry which is preliminary data.</text>
</comment>
<comment type="similarity">
    <text evidence="1">Belongs to the short-chain dehydrogenases/reductases (SDR) family.</text>
</comment>
<dbReference type="InterPro" id="IPR036291">
    <property type="entry name" value="NAD(P)-bd_dom_sf"/>
</dbReference>
<feature type="transmembrane region" description="Helical" evidence="4">
    <location>
        <begin position="324"/>
        <end position="347"/>
    </location>
</feature>
<reference evidence="5" key="1">
    <citation type="submission" date="2021-11" db="EMBL/GenBank/DDBJ databases">
        <authorList>
            <person name="Schell T."/>
        </authorList>
    </citation>
    <scope>NUCLEOTIDE SEQUENCE</scope>
    <source>
        <strain evidence="5">M5</strain>
    </source>
</reference>
<proteinExistence type="inferred from homology"/>
<dbReference type="SUPFAM" id="SSF51735">
    <property type="entry name" value="NAD(P)-binding Rossmann-fold domains"/>
    <property type="match status" value="2"/>
</dbReference>
<keyword evidence="4" id="KW-0812">Transmembrane</keyword>
<dbReference type="Pfam" id="PF00106">
    <property type="entry name" value="adh_short"/>
    <property type="match status" value="2"/>
</dbReference>
<dbReference type="GO" id="GO:0016491">
    <property type="term" value="F:oxidoreductase activity"/>
    <property type="evidence" value="ECO:0007669"/>
    <property type="project" value="UniProtKB-KW"/>
</dbReference>
<keyword evidence="4" id="KW-1133">Transmembrane helix</keyword>
<dbReference type="Proteomes" id="UP000789390">
    <property type="component" value="Unassembled WGS sequence"/>
</dbReference>
<dbReference type="PRINTS" id="PR00081">
    <property type="entry name" value="GDHRDH"/>
</dbReference>
<keyword evidence="3" id="KW-0560">Oxidoreductase</keyword>
<keyword evidence="6" id="KW-1185">Reference proteome</keyword>
<keyword evidence="4" id="KW-0472">Membrane</keyword>
<evidence type="ECO:0000256" key="3">
    <source>
        <dbReference type="ARBA" id="ARBA00023002"/>
    </source>
</evidence>
<protein>
    <submittedName>
        <fullName evidence="5">Uncharacterized protein</fullName>
    </submittedName>
</protein>
<dbReference type="AlphaFoldDB" id="A0A8J2RT57"/>
<evidence type="ECO:0000256" key="1">
    <source>
        <dbReference type="ARBA" id="ARBA00006484"/>
    </source>
</evidence>
<dbReference type="CDD" id="cd05356">
    <property type="entry name" value="17beta-HSD1_like_SDR_c"/>
    <property type="match status" value="2"/>
</dbReference>
<gene>
    <name evidence="5" type="ORF">DGAL_LOCUS11308</name>
</gene>
<dbReference type="OrthoDB" id="5545019at2759"/>
<dbReference type="Gene3D" id="3.40.50.720">
    <property type="entry name" value="NAD(P)-binding Rossmann-like Domain"/>
    <property type="match status" value="2"/>
</dbReference>
<keyword evidence="2" id="KW-0521">NADP</keyword>
<feature type="transmembrane region" description="Helical" evidence="4">
    <location>
        <begin position="6"/>
        <end position="22"/>
    </location>
</feature>
<dbReference type="PRINTS" id="PR00080">
    <property type="entry name" value="SDRFAMILY"/>
</dbReference>